<dbReference type="EMBL" id="CP124755">
    <property type="protein sequence ID" value="WGZ90107.1"/>
    <property type="molecule type" value="Genomic_DNA"/>
</dbReference>
<accession>A0AA95KJB1</accession>
<reference evidence="1" key="2">
    <citation type="submission" date="2023-04" db="EMBL/GenBank/DDBJ databases">
        <authorList>
            <person name="Beletskiy A.V."/>
            <person name="Mardanov A.V."/>
            <person name="Ravin N.V."/>
        </authorList>
    </citation>
    <scope>NUCLEOTIDE SEQUENCE</scope>
    <source>
        <strain evidence="1">GKL-01</strain>
    </source>
</reference>
<name>A0AA95KJB1_9GAMM</name>
<gene>
    <name evidence="1" type="ORF">QJT80_11445</name>
</gene>
<dbReference type="KEGG" id="tdu:QJT80_11445"/>
<reference evidence="1" key="1">
    <citation type="journal article" date="2023" name="Int. J. Mol. Sci.">
        <title>Metagenomics Revealed a New Genus 'Candidatus Thiocaldithrix dubininis' gen. nov., sp. nov. and a New Species 'Candidatus Thiothrix putei' sp. nov. in the Family Thiotrichaceae, Some Members of Which Have Traits of Both Na+- and H+-Motive Energetics.</title>
        <authorList>
            <person name="Ravin N.V."/>
            <person name="Muntyan M.S."/>
            <person name="Smolyakov D.D."/>
            <person name="Rudenko T.S."/>
            <person name="Beletsky A.V."/>
            <person name="Mardanov A.V."/>
            <person name="Grabovich M.Y."/>
        </authorList>
    </citation>
    <scope>NUCLEOTIDE SEQUENCE</scope>
    <source>
        <strain evidence="1">GKL-01</strain>
    </source>
</reference>
<sequence length="125" mass="13464">MNTTLEIQTNDPVLMQGFANDLQALFTQAAISEAVSVETRTDNMDVAKGGDLTTLLTVAVGTGGALTVLLSKDGILDSFARLLEKYLESRKLSVSYKKTQGEHSESIDISGSAREIKDVLQTLKD</sequence>
<dbReference type="Proteomes" id="UP001300672">
    <property type="component" value="Chromosome"/>
</dbReference>
<protein>
    <submittedName>
        <fullName evidence="1">Uncharacterized protein</fullName>
    </submittedName>
</protein>
<proteinExistence type="predicted"/>
<evidence type="ECO:0000313" key="1">
    <source>
        <dbReference type="EMBL" id="WGZ90107.1"/>
    </source>
</evidence>
<organism evidence="1">
    <name type="scientific">Candidatus Thiocaldithrix dubininis</name>
    <dbReference type="NCBI Taxonomy" id="3080823"/>
    <lineage>
        <taxon>Bacteria</taxon>
        <taxon>Pseudomonadati</taxon>
        <taxon>Pseudomonadota</taxon>
        <taxon>Gammaproteobacteria</taxon>
        <taxon>Thiotrichales</taxon>
        <taxon>Thiotrichaceae</taxon>
        <taxon>Candidatus Thiocaldithrix</taxon>
    </lineage>
</organism>
<dbReference type="AlphaFoldDB" id="A0AA95KJB1"/>